<sequence length="609" mass="69776">MLQFSVNNPIMVSLANLKALMFGNEPPALTANDSGHPLEIRQLMKRNQLLKVSRLLKASKLLELGHMQRFQDIDPALYEWGEAPLLILFISHRWASPSHPDPEGEHLHAIHFLLSAIKDLASVYHSPLEDRIKKVKTLKVHGYLQAARVLSKIASEKGTIDSTILSRIGLWIDFMCLPQKNTFRVDDRTADELVFFKEGLRLLPSLIVSCDYVVSLRQDDDDYIERAWCISELCVSWPNKHNSVIVLRKDLLGQPIDGSLLRTEQLYSGLEALRQEIDSWECCLQYEASLDFDYGMLEIVEEDLIKSYEQATQGNPNIKKLWPTPFFTTGRPPLIFPNQIDFLMHIRQSLRQAPPRNIALLIMITMKECGMSCYDINDYTRCGLHIAYSRLWGHGGWELFFKDCLIRLSNREPLILRDVAEVEMTNGIDSGGVVTYRFETDQRILGLHARATEIWKNQHLHEDPKKTALLLEAMLRQLKLLGKAYEENPGLGIMELSELVENAMEVAEIECEESKVELGLSLLYAKCQWAFKIQLPGAERISTFLLEALERLRDDQRLWITAYRCFNCSYATELTTDLLLLSFLNMFRIDELKLDLKIAATGLPVLDLT</sequence>
<dbReference type="AlphaFoldDB" id="A0A1L7VJF4"/>
<organism evidence="1 2">
    <name type="scientific">Fusarium proliferatum (strain ET1)</name>
    <name type="common">Orchid endophyte fungus</name>
    <dbReference type="NCBI Taxonomy" id="1227346"/>
    <lineage>
        <taxon>Eukaryota</taxon>
        <taxon>Fungi</taxon>
        <taxon>Dikarya</taxon>
        <taxon>Ascomycota</taxon>
        <taxon>Pezizomycotina</taxon>
        <taxon>Sordariomycetes</taxon>
        <taxon>Hypocreomycetidae</taxon>
        <taxon>Hypocreales</taxon>
        <taxon>Nectriaceae</taxon>
        <taxon>Fusarium</taxon>
        <taxon>Fusarium fujikuroi species complex</taxon>
    </lineage>
</organism>
<proteinExistence type="predicted"/>
<dbReference type="EMBL" id="FJOF01000004">
    <property type="protein sequence ID" value="CZR40462.1"/>
    <property type="molecule type" value="Genomic_DNA"/>
</dbReference>
<gene>
    <name evidence="1" type="ORF">FPRO_05362</name>
</gene>
<reference evidence="2" key="1">
    <citation type="journal article" date="2016" name="Genome Biol. Evol.">
        <title>Comparative 'omics' of the Fusarium fujikuroi species complex highlights differences in genetic potential and metabolite synthesis.</title>
        <authorList>
            <person name="Niehaus E.-M."/>
            <person name="Muensterkoetter M."/>
            <person name="Proctor R.H."/>
            <person name="Brown D.W."/>
            <person name="Sharon A."/>
            <person name="Idan Y."/>
            <person name="Oren-Young L."/>
            <person name="Sieber C.M."/>
            <person name="Novak O."/>
            <person name="Pencik A."/>
            <person name="Tarkowska D."/>
            <person name="Hromadova K."/>
            <person name="Freeman S."/>
            <person name="Maymon M."/>
            <person name="Elazar M."/>
            <person name="Youssef S.A."/>
            <person name="El-Shabrawy E.S.M."/>
            <person name="Shalaby A.B.A."/>
            <person name="Houterman P."/>
            <person name="Brock N.L."/>
            <person name="Burkhardt I."/>
            <person name="Tsavkelova E.A."/>
            <person name="Dickschat J.S."/>
            <person name="Galuszka P."/>
            <person name="Gueldener U."/>
            <person name="Tudzynski B."/>
        </authorList>
    </citation>
    <scope>NUCLEOTIDE SEQUENCE [LARGE SCALE GENOMIC DNA]</scope>
    <source>
        <strain evidence="2">ET1</strain>
    </source>
</reference>
<name>A0A1L7VJF4_FUSPR</name>
<accession>A0A1L7VJF4</accession>
<protein>
    <submittedName>
        <fullName evidence="1">Uncharacterized protein</fullName>
    </submittedName>
</protein>
<dbReference type="GeneID" id="42050243"/>
<comment type="caution">
    <text evidence="1">The sequence shown here is derived from an EMBL/GenBank/DDBJ whole genome shotgun (WGS) entry which is preliminary data.</text>
</comment>
<dbReference type="RefSeq" id="XP_031081055.1">
    <property type="nucleotide sequence ID" value="XM_031230971.1"/>
</dbReference>
<evidence type="ECO:0000313" key="2">
    <source>
        <dbReference type="Proteomes" id="UP000183971"/>
    </source>
</evidence>
<dbReference type="VEuPathDB" id="FungiDB:FPRO_05362"/>
<evidence type="ECO:0000313" key="1">
    <source>
        <dbReference type="EMBL" id="CZR40462.1"/>
    </source>
</evidence>
<keyword evidence="2" id="KW-1185">Reference proteome</keyword>
<dbReference type="Proteomes" id="UP000183971">
    <property type="component" value="Unassembled WGS sequence"/>
</dbReference>